<sequence>MREIVHIQAGQCGNQIGTKFWEVISDEHGIDPAGGYVGDSALQLERINVYYNESSCECGAGSMREGTRTVGREAESWERTALSGAAARIWQPSLLAISPQHPLASPQLGRGSTRECPSVGTATGSGGGSLFVLGVCSFSV</sequence>
<dbReference type="Pfam" id="PF00091">
    <property type="entry name" value="Tubulin"/>
    <property type="match status" value="1"/>
</dbReference>
<dbReference type="AlphaFoldDB" id="A0A8C3CUR2"/>
<keyword evidence="2" id="KW-0963">Cytoplasm</keyword>
<dbReference type="InterPro" id="IPR036525">
    <property type="entry name" value="Tubulin/FtsZ_GTPase_sf"/>
</dbReference>
<dbReference type="GO" id="GO:0005525">
    <property type="term" value="F:GTP binding"/>
    <property type="evidence" value="ECO:0007669"/>
    <property type="project" value="InterPro"/>
</dbReference>
<accession>A0A8C3CUR2</accession>
<evidence type="ECO:0000256" key="2">
    <source>
        <dbReference type="ARBA" id="ARBA00022490"/>
    </source>
</evidence>
<dbReference type="Gene3D" id="3.40.50.1440">
    <property type="entry name" value="Tubulin/FtsZ, GTPase domain"/>
    <property type="match status" value="1"/>
</dbReference>
<feature type="domain" description="Tubulin/FtsZ GTPase" evidence="3">
    <location>
        <begin position="3"/>
        <end position="56"/>
    </location>
</feature>
<dbReference type="GO" id="GO:0005737">
    <property type="term" value="C:cytoplasm"/>
    <property type="evidence" value="ECO:0007669"/>
    <property type="project" value="UniProtKB-SubCell"/>
</dbReference>
<dbReference type="SUPFAM" id="SSF52490">
    <property type="entry name" value="Tubulin nucleotide-binding domain-like"/>
    <property type="match status" value="1"/>
</dbReference>
<dbReference type="PROSITE" id="PS00228">
    <property type="entry name" value="TUBULIN_B_AUTOREG"/>
    <property type="match status" value="1"/>
</dbReference>
<keyword evidence="5" id="KW-1185">Reference proteome</keyword>
<organism evidence="4 5">
    <name type="scientific">Cairina moschata</name>
    <name type="common">Muscovy duck</name>
    <dbReference type="NCBI Taxonomy" id="8855"/>
    <lineage>
        <taxon>Eukaryota</taxon>
        <taxon>Metazoa</taxon>
        <taxon>Chordata</taxon>
        <taxon>Craniata</taxon>
        <taxon>Vertebrata</taxon>
        <taxon>Euteleostomi</taxon>
        <taxon>Archelosauria</taxon>
        <taxon>Archosauria</taxon>
        <taxon>Dinosauria</taxon>
        <taxon>Saurischia</taxon>
        <taxon>Theropoda</taxon>
        <taxon>Coelurosauria</taxon>
        <taxon>Aves</taxon>
        <taxon>Neognathae</taxon>
        <taxon>Galloanserae</taxon>
        <taxon>Anseriformes</taxon>
        <taxon>Anatidae</taxon>
        <taxon>Anatinae</taxon>
        <taxon>Cairina</taxon>
    </lineage>
</organism>
<proteinExistence type="predicted"/>
<evidence type="ECO:0000313" key="4">
    <source>
        <dbReference type="Ensembl" id="ENSCMMP00000025712.1"/>
    </source>
</evidence>
<reference evidence="4" key="3">
    <citation type="submission" date="2025-09" db="UniProtKB">
        <authorList>
            <consortium name="Ensembl"/>
        </authorList>
    </citation>
    <scope>IDENTIFICATION</scope>
</reference>
<evidence type="ECO:0000259" key="3">
    <source>
        <dbReference type="Pfam" id="PF00091"/>
    </source>
</evidence>
<evidence type="ECO:0000256" key="1">
    <source>
        <dbReference type="ARBA" id="ARBA00004496"/>
    </source>
</evidence>
<protein>
    <recommendedName>
        <fullName evidence="3">Tubulin/FtsZ GTPase domain-containing protein</fullName>
    </recommendedName>
</protein>
<reference evidence="4" key="2">
    <citation type="submission" date="2025-08" db="UniProtKB">
        <authorList>
            <consortium name="Ensembl"/>
        </authorList>
    </citation>
    <scope>IDENTIFICATION</scope>
</reference>
<reference evidence="4" key="1">
    <citation type="submission" date="2018-09" db="EMBL/GenBank/DDBJ databases">
        <title>Common duck and Muscovy duck high density SNP chip.</title>
        <authorList>
            <person name="Vignal A."/>
            <person name="Thebault N."/>
            <person name="Warren W.C."/>
        </authorList>
    </citation>
    <scope>NUCLEOTIDE SEQUENCE [LARGE SCALE GENOMIC DNA]</scope>
</reference>
<comment type="subcellular location">
    <subcellularLocation>
        <location evidence="1">Cytoplasm</location>
    </subcellularLocation>
</comment>
<dbReference type="InterPro" id="IPR013838">
    <property type="entry name" value="Beta-tubulin_BS"/>
</dbReference>
<dbReference type="PANTHER" id="PTHR36527:SF8">
    <property type="entry name" value="TUBULIN BETA-4B CHAIN"/>
    <property type="match status" value="1"/>
</dbReference>
<name>A0A8C3CUR2_CAIMO</name>
<evidence type="ECO:0000313" key="5">
    <source>
        <dbReference type="Proteomes" id="UP000694556"/>
    </source>
</evidence>
<dbReference type="InterPro" id="IPR003008">
    <property type="entry name" value="Tubulin_FtsZ_GTPase"/>
</dbReference>
<dbReference type="Ensembl" id="ENSCMMT00000028127.1">
    <property type="protein sequence ID" value="ENSCMMP00000025712.1"/>
    <property type="gene ID" value="ENSCMMG00000015882.1"/>
</dbReference>
<dbReference type="Proteomes" id="UP000694556">
    <property type="component" value="Chromosome 2"/>
</dbReference>
<dbReference type="FunFam" id="3.40.50.1440:FF:000034">
    <property type="entry name" value="Tubulin beta chain"/>
    <property type="match status" value="1"/>
</dbReference>
<dbReference type="PANTHER" id="PTHR36527">
    <property type="entry name" value="OS01G0282866 PROTEIN"/>
    <property type="match status" value="1"/>
</dbReference>